<accession>A0A7W7FJF0</accession>
<evidence type="ECO:0000313" key="3">
    <source>
        <dbReference type="Proteomes" id="UP000573729"/>
    </source>
</evidence>
<comment type="caution">
    <text evidence="2">The sequence shown here is derived from an EMBL/GenBank/DDBJ whole genome shotgun (WGS) entry which is preliminary data.</text>
</comment>
<proteinExistence type="predicted"/>
<dbReference type="SUPFAM" id="SSF56300">
    <property type="entry name" value="Metallo-dependent phosphatases"/>
    <property type="match status" value="1"/>
</dbReference>
<evidence type="ECO:0000313" key="2">
    <source>
        <dbReference type="EMBL" id="MBB4667088.1"/>
    </source>
</evidence>
<dbReference type="AlphaFoldDB" id="A0A7W7FJF0"/>
<dbReference type="RefSeq" id="WP_184217259.1">
    <property type="nucleotide sequence ID" value="NZ_JACHMD010000001.1"/>
</dbReference>
<sequence>MAHHLARTDLEGNEDFLADLLDDDMTRDSICEKWNASAGYVSGRRRKARDERAGKPPVIPATDGPTPSATGKADETFDVDIHGNVKMEKLADRIIPLAEWLEDLRKQGFDPDDFTYSVGHSVWTQHTRAQVTKTLYANRFSATLRAAATKELLVSHEEVMEAIRTFQYIPADRAYQDKGFLLMPTDLQVGKVDIAGGTAQTAEQVLQSFARAAEIIKEERPREVAMVDAGDVIENVYNTSSQLGTNDRDLPHQVVEAMFLMQQGIQMLAPLTRELRYAAVSSNHGAFRTGPKSPGGDAHADYGLAVAKMLGNALKLNPAAFGHVTVQTPEPHMESLAFTIAGTEVGALHGHQTASPDKIADWWKGQALGRLPVADADILLVGHWHSLRVQQAGDGRWIIVGPSSDRGSSWFTNLKGDSATSGMLSFFTAGGQWSDLRIL</sequence>
<name>A0A7W7FJF0_9MICO</name>
<keyword evidence="3" id="KW-1185">Reference proteome</keyword>
<feature type="region of interest" description="Disordered" evidence="1">
    <location>
        <begin position="42"/>
        <end position="74"/>
    </location>
</feature>
<dbReference type="Proteomes" id="UP000573729">
    <property type="component" value="Unassembled WGS sequence"/>
</dbReference>
<dbReference type="InterPro" id="IPR029052">
    <property type="entry name" value="Metallo-depent_PP-like"/>
</dbReference>
<reference evidence="2 3" key="1">
    <citation type="submission" date="2020-08" db="EMBL/GenBank/DDBJ databases">
        <title>Sequencing the genomes of 1000 actinobacteria strains.</title>
        <authorList>
            <person name="Klenk H.-P."/>
        </authorList>
    </citation>
    <scope>NUCLEOTIDE SEQUENCE [LARGE SCALE GENOMIC DNA]</scope>
    <source>
        <strain evidence="2 3">DSM 24947</strain>
    </source>
</reference>
<evidence type="ECO:0000256" key="1">
    <source>
        <dbReference type="SAM" id="MobiDB-lite"/>
    </source>
</evidence>
<gene>
    <name evidence="2" type="ORF">BKA24_001797</name>
</gene>
<dbReference type="EMBL" id="JACHMD010000001">
    <property type="protein sequence ID" value="MBB4667088.1"/>
    <property type="molecule type" value="Genomic_DNA"/>
</dbReference>
<protein>
    <submittedName>
        <fullName evidence="2">Uncharacterized protein</fullName>
    </submittedName>
</protein>
<organism evidence="2 3">
    <name type="scientific">Microbacterium marinum</name>
    <dbReference type="NCBI Taxonomy" id="421115"/>
    <lineage>
        <taxon>Bacteria</taxon>
        <taxon>Bacillati</taxon>
        <taxon>Actinomycetota</taxon>
        <taxon>Actinomycetes</taxon>
        <taxon>Micrococcales</taxon>
        <taxon>Microbacteriaceae</taxon>
        <taxon>Microbacterium</taxon>
    </lineage>
</organism>